<keyword evidence="7" id="KW-1133">Transmembrane helix</keyword>
<keyword evidence="6" id="KW-0016">Alginate biosynthesis</keyword>
<keyword evidence="7" id="KW-0472">Membrane</keyword>
<evidence type="ECO:0000313" key="9">
    <source>
        <dbReference type="EMBL" id="EFF69029.1"/>
    </source>
</evidence>
<keyword evidence="4" id="KW-0732">Signal</keyword>
<dbReference type="EMBL" id="ABWN01000022">
    <property type="protein sequence ID" value="EFF69029.1"/>
    <property type="molecule type" value="Genomic_DNA"/>
</dbReference>
<keyword evidence="10" id="KW-1185">Reference proteome</keyword>
<evidence type="ECO:0000256" key="2">
    <source>
        <dbReference type="ARBA" id="ARBA00005182"/>
    </source>
</evidence>
<evidence type="ECO:0000256" key="7">
    <source>
        <dbReference type="SAM" id="Phobius"/>
    </source>
</evidence>
<comment type="subcellular location">
    <subcellularLocation>
        <location evidence="1">Periplasm</location>
    </subcellularLocation>
</comment>
<dbReference type="RefSeq" id="WP_005601973.1">
    <property type="nucleotide sequence ID" value="NZ_GG663521.1"/>
</dbReference>
<evidence type="ECO:0000256" key="4">
    <source>
        <dbReference type="ARBA" id="ARBA00022729"/>
    </source>
</evidence>
<evidence type="ECO:0000256" key="6">
    <source>
        <dbReference type="ARBA" id="ARBA00022841"/>
    </source>
</evidence>
<feature type="domain" description="AlgX/AlgJ SGNH hydrolase-like" evidence="8">
    <location>
        <begin position="88"/>
        <end position="247"/>
    </location>
</feature>
<dbReference type="AlphaFoldDB" id="D4RYC9"/>
<evidence type="ECO:0000259" key="8">
    <source>
        <dbReference type="Pfam" id="PF16822"/>
    </source>
</evidence>
<keyword evidence="3" id="KW-0808">Transferase</keyword>
<evidence type="ECO:0000256" key="3">
    <source>
        <dbReference type="ARBA" id="ARBA00022679"/>
    </source>
</evidence>
<gene>
    <name evidence="9" type="ORF">BUTYVIB_00834</name>
</gene>
<comment type="pathway">
    <text evidence="2">Glycan biosynthesis; alginate biosynthesis.</text>
</comment>
<dbReference type="GO" id="GO:0042597">
    <property type="term" value="C:periplasmic space"/>
    <property type="evidence" value="ECO:0007669"/>
    <property type="project" value="UniProtKB-SubCell"/>
</dbReference>
<accession>D4RYC9</accession>
<dbReference type="GO" id="GO:0016740">
    <property type="term" value="F:transferase activity"/>
    <property type="evidence" value="ECO:0007669"/>
    <property type="project" value="UniProtKB-KW"/>
</dbReference>
<sequence length="351" mass="40491">MKVKKILKTIYVVGIFGLLIAIGIKTFVGKSNSPAKEEKVKFKPSSYTSFCNEFDKYFSANFGFRSRFISMNNIVKYNVFKQSGEDNVIAGRDGWLFYNSALHDYIGEDVLSDEEIIKIADYVEAISEKCEKAGKKFVFVIAPNKMEIYGEYMPYYYVENCPDGNYEKLIKELSSRKVAYTDLKKLFKEDNTYPGVELYHKLDSHWNNLGASLAYMEIMDKAGINATDYRNIPYSEALDFNGDLYDMLFPEGRKKDIQYYFENTENFDYTSRFMGVDDLIITTENADKTGSALLYRDSFGNALYKFFSDDFKNVTVSRAVPYDMSSVGDYDVIVVEIVERNIKNLLEYSEQ</sequence>
<protein>
    <recommendedName>
        <fullName evidence="8">AlgX/AlgJ SGNH hydrolase-like domain-containing protein</fullName>
    </recommendedName>
</protein>
<reference evidence="9 10" key="1">
    <citation type="submission" date="2010-02" db="EMBL/GenBank/DDBJ databases">
        <authorList>
            <person name="Weinstock G."/>
            <person name="Sodergren E."/>
            <person name="Clifton S."/>
            <person name="Fulton L."/>
            <person name="Fulton B."/>
            <person name="Courtney L."/>
            <person name="Fronick C."/>
            <person name="Harrison M."/>
            <person name="Strong C."/>
            <person name="Farmer C."/>
            <person name="Delahaunty K."/>
            <person name="Markovic C."/>
            <person name="Hall O."/>
            <person name="Minx P."/>
            <person name="Tomlinson C."/>
            <person name="Mitreva M."/>
            <person name="Nelson J."/>
            <person name="Hou S."/>
            <person name="Wollam A."/>
            <person name="Pepin K.H."/>
            <person name="Johnson M."/>
            <person name="Bhonagiri V."/>
            <person name="Zhang X."/>
            <person name="Suruliraj S."/>
            <person name="Warren W."/>
            <person name="Chinwalla A."/>
            <person name="Mardis E.R."/>
            <person name="Wilson R.K."/>
        </authorList>
    </citation>
    <scope>NUCLEOTIDE SEQUENCE [LARGE SCALE GENOMIC DNA]</scope>
    <source>
        <strain evidence="9 10">DSM 2876</strain>
    </source>
</reference>
<dbReference type="InterPro" id="IPR031811">
    <property type="entry name" value="ALGX/ALGJ_SGNH-like"/>
</dbReference>
<comment type="caution">
    <text evidence="9">The sequence shown here is derived from an EMBL/GenBank/DDBJ whole genome shotgun (WGS) entry which is preliminary data.</text>
</comment>
<dbReference type="Pfam" id="PF16822">
    <property type="entry name" value="ALGX"/>
    <property type="match status" value="1"/>
</dbReference>
<evidence type="ECO:0000256" key="1">
    <source>
        <dbReference type="ARBA" id="ARBA00004418"/>
    </source>
</evidence>
<evidence type="ECO:0000313" key="10">
    <source>
        <dbReference type="Proteomes" id="UP000006238"/>
    </source>
</evidence>
<dbReference type="eggNOG" id="COG0457">
    <property type="taxonomic scope" value="Bacteria"/>
</dbReference>
<dbReference type="STRING" id="45851.BHV86_01910"/>
<dbReference type="UniPathway" id="UPA00286"/>
<dbReference type="HOGENOM" id="CLU_045959_1_0_9"/>
<evidence type="ECO:0000256" key="5">
    <source>
        <dbReference type="ARBA" id="ARBA00022764"/>
    </source>
</evidence>
<keyword evidence="7" id="KW-0812">Transmembrane</keyword>
<dbReference type="GeneID" id="98917221"/>
<dbReference type="GO" id="GO:0042121">
    <property type="term" value="P:alginic acid biosynthetic process"/>
    <property type="evidence" value="ECO:0007669"/>
    <property type="project" value="UniProtKB-UniPathway"/>
</dbReference>
<name>D4RYC9_9FIRM</name>
<dbReference type="Proteomes" id="UP000006238">
    <property type="component" value="Unassembled WGS sequence"/>
</dbReference>
<proteinExistence type="predicted"/>
<feature type="transmembrane region" description="Helical" evidence="7">
    <location>
        <begin position="9"/>
        <end position="28"/>
    </location>
</feature>
<organism evidence="9 10">
    <name type="scientific">Eshraghiella crossota DSM 2876</name>
    <dbReference type="NCBI Taxonomy" id="511680"/>
    <lineage>
        <taxon>Bacteria</taxon>
        <taxon>Bacillati</taxon>
        <taxon>Bacillota</taxon>
        <taxon>Clostridia</taxon>
        <taxon>Lachnospirales</taxon>
        <taxon>Lachnospiraceae</taxon>
        <taxon>Eshraghiella</taxon>
    </lineage>
</organism>
<keyword evidence="5" id="KW-0574">Periplasm</keyword>